<dbReference type="SUPFAM" id="SSF51735">
    <property type="entry name" value="NAD(P)-binding Rossmann-fold domains"/>
    <property type="match status" value="1"/>
</dbReference>
<evidence type="ECO:0000313" key="5">
    <source>
        <dbReference type="Proteomes" id="UP000255024"/>
    </source>
</evidence>
<accession>A0A378RMK8</accession>
<dbReference type="PANTHER" id="PTHR11092:SF0">
    <property type="entry name" value="EPIMERASE FAMILY PROTEIN SDR39U1"/>
    <property type="match status" value="1"/>
</dbReference>
<feature type="domain" description="NAD-dependent epimerase/dehydratase" evidence="2">
    <location>
        <begin position="3"/>
        <end position="218"/>
    </location>
</feature>
<dbReference type="Pfam" id="PF01370">
    <property type="entry name" value="Epimerase"/>
    <property type="match status" value="1"/>
</dbReference>
<dbReference type="RefSeq" id="WP_115091164.1">
    <property type="nucleotide sequence ID" value="NZ_CP068107.1"/>
</dbReference>
<protein>
    <submittedName>
        <fullName evidence="4">Epimerase family protein SA0724</fullName>
    </submittedName>
</protein>
<evidence type="ECO:0000259" key="2">
    <source>
        <dbReference type="Pfam" id="PF01370"/>
    </source>
</evidence>
<sequence length="303" mass="33707">MRVLVTGATGLVGSELLKQLQAKGDEVVFLTTAQNKLDAQPNCQGFYWNPQTRQIDPACLAGVEVIIHLAGSSIDGSWSKEGKKMIINSRVEASQTLYQLLSEHPHQVKQIICASAVGIYDTLDDIQTEQEYTPATNFLGKVVQQWEGENRRFENLGIPVAILRIGLVLSRAGGALPHIEQMAKYYLASPLGRGTQYYSWIHLQDLARIFLFVMENHLQGAFNAVAPNPETNKQFTKQVSRAIGRHMLLPAVPAWVLRLVLGEKAMLVTEGQYISCAKLLKLDFAFHFSTLPQALENLYEGRS</sequence>
<proteinExistence type="inferred from homology"/>
<reference evidence="4 5" key="1">
    <citation type="submission" date="2018-06" db="EMBL/GenBank/DDBJ databases">
        <authorList>
            <consortium name="Pathogen Informatics"/>
            <person name="Doyle S."/>
        </authorList>
    </citation>
    <scope>NUCLEOTIDE SEQUENCE [LARGE SCALE GENOMIC DNA]</scope>
    <source>
        <strain evidence="4 5">NCTC11179</strain>
    </source>
</reference>
<dbReference type="InterPro" id="IPR013549">
    <property type="entry name" value="DUF1731"/>
</dbReference>
<dbReference type="Proteomes" id="UP000255024">
    <property type="component" value="Unassembled WGS sequence"/>
</dbReference>
<evidence type="ECO:0000313" key="4">
    <source>
        <dbReference type="EMBL" id="STZ28246.1"/>
    </source>
</evidence>
<organism evidence="4 5">
    <name type="scientific">Myroides odoratus</name>
    <name type="common">Flavobacterium odoratum</name>
    <dbReference type="NCBI Taxonomy" id="256"/>
    <lineage>
        <taxon>Bacteria</taxon>
        <taxon>Pseudomonadati</taxon>
        <taxon>Bacteroidota</taxon>
        <taxon>Flavobacteriia</taxon>
        <taxon>Flavobacteriales</taxon>
        <taxon>Flavobacteriaceae</taxon>
        <taxon>Myroides</taxon>
    </lineage>
</organism>
<dbReference type="InterPro" id="IPR001509">
    <property type="entry name" value="Epimerase_deHydtase"/>
</dbReference>
<name>A0A378RMK8_MYROD</name>
<dbReference type="NCBIfam" id="TIGR01777">
    <property type="entry name" value="yfcH"/>
    <property type="match status" value="1"/>
</dbReference>
<dbReference type="AlphaFoldDB" id="A0A378RMK8"/>
<dbReference type="InterPro" id="IPR010099">
    <property type="entry name" value="SDR39U1"/>
</dbReference>
<dbReference type="PANTHER" id="PTHR11092">
    <property type="entry name" value="SUGAR NUCLEOTIDE EPIMERASE RELATED"/>
    <property type="match status" value="1"/>
</dbReference>
<comment type="similarity">
    <text evidence="1">Belongs to the NAD(P)-dependent epimerase/dehydratase family. SDR39U1 subfamily.</text>
</comment>
<evidence type="ECO:0000256" key="1">
    <source>
        <dbReference type="ARBA" id="ARBA00009353"/>
    </source>
</evidence>
<keyword evidence="5" id="KW-1185">Reference proteome</keyword>
<dbReference type="Pfam" id="PF08338">
    <property type="entry name" value="DUF1731"/>
    <property type="match status" value="1"/>
</dbReference>
<dbReference type="InterPro" id="IPR036291">
    <property type="entry name" value="NAD(P)-bd_dom_sf"/>
</dbReference>
<dbReference type="EMBL" id="UGQL01000001">
    <property type="protein sequence ID" value="STZ28246.1"/>
    <property type="molecule type" value="Genomic_DNA"/>
</dbReference>
<evidence type="ECO:0000259" key="3">
    <source>
        <dbReference type="Pfam" id="PF08338"/>
    </source>
</evidence>
<gene>
    <name evidence="4" type="ORF">NCTC11179_01788</name>
</gene>
<feature type="domain" description="DUF1731" evidence="3">
    <location>
        <begin position="252"/>
        <end position="298"/>
    </location>
</feature>
<dbReference type="Gene3D" id="3.40.50.720">
    <property type="entry name" value="NAD(P)-binding Rossmann-like Domain"/>
    <property type="match status" value="1"/>
</dbReference>